<dbReference type="InterPro" id="IPR012094">
    <property type="entry name" value="tRNA_Ile_lys_synt"/>
</dbReference>
<dbReference type="InterPro" id="IPR014729">
    <property type="entry name" value="Rossmann-like_a/b/a_fold"/>
</dbReference>
<dbReference type="Pfam" id="PF01171">
    <property type="entry name" value="ATP_bind_3"/>
    <property type="match status" value="1"/>
</dbReference>
<name>A0A518CQ50_9PLAN</name>
<comment type="similarity">
    <text evidence="6">Belongs to the tRNA(Ile)-lysidine synthase family.</text>
</comment>
<evidence type="ECO:0000259" key="7">
    <source>
        <dbReference type="Pfam" id="PF01171"/>
    </source>
</evidence>
<dbReference type="GO" id="GO:0005524">
    <property type="term" value="F:ATP binding"/>
    <property type="evidence" value="ECO:0007669"/>
    <property type="project" value="UniProtKB-UniRule"/>
</dbReference>
<evidence type="ECO:0000256" key="4">
    <source>
        <dbReference type="ARBA" id="ARBA00022840"/>
    </source>
</evidence>
<comment type="function">
    <text evidence="6">Ligates lysine onto the cytidine present at position 34 of the AUA codon-specific tRNA(Ile) that contains the anticodon CAU, in an ATP-dependent manner. Cytidine is converted to lysidine, thus changing the amino acid specificity of the tRNA from methionine to isoleucine.</text>
</comment>
<feature type="binding site" evidence="6">
    <location>
        <begin position="28"/>
        <end position="33"/>
    </location>
    <ligand>
        <name>ATP</name>
        <dbReference type="ChEBI" id="CHEBI:30616"/>
    </ligand>
</feature>
<dbReference type="EMBL" id="CP036281">
    <property type="protein sequence ID" value="QDU81346.1"/>
    <property type="molecule type" value="Genomic_DNA"/>
</dbReference>
<reference evidence="8 9" key="1">
    <citation type="submission" date="2019-02" db="EMBL/GenBank/DDBJ databases">
        <title>Deep-cultivation of Planctomycetes and their phenomic and genomic characterization uncovers novel biology.</title>
        <authorList>
            <person name="Wiegand S."/>
            <person name="Jogler M."/>
            <person name="Boedeker C."/>
            <person name="Pinto D."/>
            <person name="Vollmers J."/>
            <person name="Rivas-Marin E."/>
            <person name="Kohn T."/>
            <person name="Peeters S.H."/>
            <person name="Heuer A."/>
            <person name="Rast P."/>
            <person name="Oberbeckmann S."/>
            <person name="Bunk B."/>
            <person name="Jeske O."/>
            <person name="Meyerdierks A."/>
            <person name="Storesund J.E."/>
            <person name="Kallscheuer N."/>
            <person name="Luecker S."/>
            <person name="Lage O.M."/>
            <person name="Pohl T."/>
            <person name="Merkel B.J."/>
            <person name="Hornburger P."/>
            <person name="Mueller R.-W."/>
            <person name="Bruemmer F."/>
            <person name="Labrenz M."/>
            <person name="Spormann A.M."/>
            <person name="Op den Camp H."/>
            <person name="Overmann J."/>
            <person name="Amann R."/>
            <person name="Jetten M.S.M."/>
            <person name="Mascher T."/>
            <person name="Medema M.H."/>
            <person name="Devos D.P."/>
            <person name="Kaster A.-K."/>
            <person name="Ovreas L."/>
            <person name="Rohde M."/>
            <person name="Galperin M.Y."/>
            <person name="Jogler C."/>
        </authorList>
    </citation>
    <scope>NUCLEOTIDE SEQUENCE [LARGE SCALE GENOMIC DNA]</scope>
    <source>
        <strain evidence="8 9">Pla110</strain>
    </source>
</reference>
<comment type="subcellular location">
    <subcellularLocation>
        <location evidence="6">Cytoplasm</location>
    </subcellularLocation>
</comment>
<dbReference type="AlphaFoldDB" id="A0A518CQ50"/>
<dbReference type="GO" id="GO:0006400">
    <property type="term" value="P:tRNA modification"/>
    <property type="evidence" value="ECO:0007669"/>
    <property type="project" value="UniProtKB-UniRule"/>
</dbReference>
<dbReference type="OrthoDB" id="9807403at2"/>
<keyword evidence="3 6" id="KW-0547">Nucleotide-binding</keyword>
<sequence>MTNKFLNQLEKGARKAGMIQGKVLVGVSGGPDSVALLRGLSELRQFLQIELRAAHLDHQLRGEESAQDARWVEQFCEQLGIPLTSEKIDICGYAESKRIGIEAGARQARYQFLRKTASQENCGLIALAHHADDQVETVLHHFLRGTGLRGLAGMKWRRKLDDGLWLVRPMLEMRQHEIEASLARWQQESREDSTNLETHYTRNRLRHELIPLLEDSFNGQVSDAILSLSRQAFESQEFIREAAEKALDVAAIEQTRQACRISKTAFAGVPRHLIREAFVELWRRHDWPRQQMNFTQWDRLAGIVLGEAEGGTFPGPIDVKRVRKELHLSYRGRADS</sequence>
<dbReference type="GO" id="GO:0005737">
    <property type="term" value="C:cytoplasm"/>
    <property type="evidence" value="ECO:0007669"/>
    <property type="project" value="UniProtKB-SubCell"/>
</dbReference>
<keyword evidence="6" id="KW-0963">Cytoplasm</keyword>
<keyword evidence="4 6" id="KW-0067">ATP-binding</keyword>
<evidence type="ECO:0000256" key="3">
    <source>
        <dbReference type="ARBA" id="ARBA00022741"/>
    </source>
</evidence>
<evidence type="ECO:0000313" key="9">
    <source>
        <dbReference type="Proteomes" id="UP000317178"/>
    </source>
</evidence>
<dbReference type="Proteomes" id="UP000317178">
    <property type="component" value="Chromosome"/>
</dbReference>
<keyword evidence="9" id="KW-1185">Reference proteome</keyword>
<dbReference type="InterPro" id="IPR011063">
    <property type="entry name" value="TilS/TtcA_N"/>
</dbReference>
<keyword evidence="2 6" id="KW-0819">tRNA processing</keyword>
<evidence type="ECO:0000256" key="1">
    <source>
        <dbReference type="ARBA" id="ARBA00022598"/>
    </source>
</evidence>
<evidence type="ECO:0000313" key="8">
    <source>
        <dbReference type="EMBL" id="QDU81346.1"/>
    </source>
</evidence>
<dbReference type="PANTHER" id="PTHR43033">
    <property type="entry name" value="TRNA(ILE)-LYSIDINE SYNTHASE-RELATED"/>
    <property type="match status" value="1"/>
</dbReference>
<dbReference type="EC" id="6.3.4.19" evidence="6"/>
<evidence type="ECO:0000256" key="2">
    <source>
        <dbReference type="ARBA" id="ARBA00022694"/>
    </source>
</evidence>
<protein>
    <recommendedName>
        <fullName evidence="6">tRNA(Ile)-lysidine synthase</fullName>
        <ecNumber evidence="6">6.3.4.19</ecNumber>
    </recommendedName>
    <alternativeName>
        <fullName evidence="6">tRNA(Ile)-2-lysyl-cytidine synthase</fullName>
    </alternativeName>
    <alternativeName>
        <fullName evidence="6">tRNA(Ile)-lysidine synthetase</fullName>
    </alternativeName>
</protein>
<comment type="catalytic activity">
    <reaction evidence="5 6">
        <text>cytidine(34) in tRNA(Ile2) + L-lysine + ATP = lysidine(34) in tRNA(Ile2) + AMP + diphosphate + H(+)</text>
        <dbReference type="Rhea" id="RHEA:43744"/>
        <dbReference type="Rhea" id="RHEA-COMP:10625"/>
        <dbReference type="Rhea" id="RHEA-COMP:10670"/>
        <dbReference type="ChEBI" id="CHEBI:15378"/>
        <dbReference type="ChEBI" id="CHEBI:30616"/>
        <dbReference type="ChEBI" id="CHEBI:32551"/>
        <dbReference type="ChEBI" id="CHEBI:33019"/>
        <dbReference type="ChEBI" id="CHEBI:82748"/>
        <dbReference type="ChEBI" id="CHEBI:83665"/>
        <dbReference type="ChEBI" id="CHEBI:456215"/>
        <dbReference type="EC" id="6.3.4.19"/>
    </reaction>
</comment>
<comment type="domain">
    <text evidence="6">The N-terminal region contains the highly conserved SGGXDS motif, predicted to be a P-loop motif involved in ATP binding.</text>
</comment>
<evidence type="ECO:0000256" key="5">
    <source>
        <dbReference type="ARBA" id="ARBA00048539"/>
    </source>
</evidence>
<accession>A0A518CQ50</accession>
<dbReference type="Gene3D" id="3.40.50.620">
    <property type="entry name" value="HUPs"/>
    <property type="match status" value="1"/>
</dbReference>
<dbReference type="InterPro" id="IPR012795">
    <property type="entry name" value="tRNA_Ile_lys_synt_N"/>
</dbReference>
<dbReference type="KEGG" id="plon:Pla110_30870"/>
<evidence type="ECO:0000256" key="6">
    <source>
        <dbReference type="HAMAP-Rule" id="MF_01161"/>
    </source>
</evidence>
<keyword evidence="1 6" id="KW-0436">Ligase</keyword>
<dbReference type="HAMAP" id="MF_01161">
    <property type="entry name" value="tRNA_Ile_lys_synt"/>
    <property type="match status" value="1"/>
</dbReference>
<proteinExistence type="inferred from homology"/>
<dbReference type="NCBIfam" id="TIGR02432">
    <property type="entry name" value="lysidine_TilS_N"/>
    <property type="match status" value="1"/>
</dbReference>
<organism evidence="8 9">
    <name type="scientific">Polystyrenella longa</name>
    <dbReference type="NCBI Taxonomy" id="2528007"/>
    <lineage>
        <taxon>Bacteria</taxon>
        <taxon>Pseudomonadati</taxon>
        <taxon>Planctomycetota</taxon>
        <taxon>Planctomycetia</taxon>
        <taxon>Planctomycetales</taxon>
        <taxon>Planctomycetaceae</taxon>
        <taxon>Polystyrenella</taxon>
    </lineage>
</organism>
<gene>
    <name evidence="6 8" type="primary">tilS</name>
    <name evidence="8" type="ORF">Pla110_30870</name>
</gene>
<dbReference type="CDD" id="cd01992">
    <property type="entry name" value="TilS_N"/>
    <property type="match status" value="1"/>
</dbReference>
<dbReference type="GO" id="GO:0032267">
    <property type="term" value="F:tRNA(Ile)-lysidine synthase activity"/>
    <property type="evidence" value="ECO:0007669"/>
    <property type="project" value="UniProtKB-EC"/>
</dbReference>
<feature type="domain" description="tRNA(Ile)-lysidine/2-thiocytidine synthase N-terminal" evidence="7">
    <location>
        <begin position="22"/>
        <end position="208"/>
    </location>
</feature>
<dbReference type="SUPFAM" id="SSF52402">
    <property type="entry name" value="Adenine nucleotide alpha hydrolases-like"/>
    <property type="match status" value="1"/>
</dbReference>
<dbReference type="RefSeq" id="WP_144996614.1">
    <property type="nucleotide sequence ID" value="NZ_CP036281.1"/>
</dbReference>
<dbReference type="PANTHER" id="PTHR43033:SF1">
    <property type="entry name" value="TRNA(ILE)-LYSIDINE SYNTHASE-RELATED"/>
    <property type="match status" value="1"/>
</dbReference>